<gene>
    <name evidence="3" type="ORF">SAMN05444003_1384</name>
</gene>
<organism evidence="3 4">
    <name type="scientific">Cognatiyoonia sediminum</name>
    <dbReference type="NCBI Taxonomy" id="1508389"/>
    <lineage>
        <taxon>Bacteria</taxon>
        <taxon>Pseudomonadati</taxon>
        <taxon>Pseudomonadota</taxon>
        <taxon>Alphaproteobacteria</taxon>
        <taxon>Rhodobacterales</taxon>
        <taxon>Paracoccaceae</taxon>
        <taxon>Cognatiyoonia</taxon>
    </lineage>
</organism>
<evidence type="ECO:0000256" key="1">
    <source>
        <dbReference type="SAM" id="MobiDB-lite"/>
    </source>
</evidence>
<evidence type="ECO:0000256" key="2">
    <source>
        <dbReference type="SAM" id="Phobius"/>
    </source>
</evidence>
<dbReference type="RefSeq" id="WP_072900076.1">
    <property type="nucleotide sequence ID" value="NZ_FQXB01000001.1"/>
</dbReference>
<reference evidence="3 4" key="1">
    <citation type="submission" date="2016-11" db="EMBL/GenBank/DDBJ databases">
        <authorList>
            <person name="Jaros S."/>
            <person name="Januszkiewicz K."/>
            <person name="Wedrychowicz H."/>
        </authorList>
    </citation>
    <scope>NUCLEOTIDE SEQUENCE [LARGE SCALE GENOMIC DNA]</scope>
    <source>
        <strain evidence="3 4">DSM 28715</strain>
    </source>
</reference>
<name>A0A1M5NFE9_9RHOB</name>
<feature type="compositionally biased region" description="Polar residues" evidence="1">
    <location>
        <begin position="38"/>
        <end position="59"/>
    </location>
</feature>
<keyword evidence="2" id="KW-0812">Transmembrane</keyword>
<dbReference type="AlphaFoldDB" id="A0A1M5NFE9"/>
<feature type="transmembrane region" description="Helical" evidence="2">
    <location>
        <begin position="6"/>
        <end position="25"/>
    </location>
</feature>
<keyword evidence="2" id="KW-1133">Transmembrane helix</keyword>
<evidence type="ECO:0000313" key="4">
    <source>
        <dbReference type="Proteomes" id="UP000184074"/>
    </source>
</evidence>
<dbReference type="Proteomes" id="UP000184074">
    <property type="component" value="Unassembled WGS sequence"/>
</dbReference>
<proteinExistence type="predicted"/>
<accession>A0A1M5NFE9</accession>
<evidence type="ECO:0000313" key="3">
    <source>
        <dbReference type="EMBL" id="SHG88248.1"/>
    </source>
</evidence>
<feature type="region of interest" description="Disordered" evidence="1">
    <location>
        <begin position="35"/>
        <end position="59"/>
    </location>
</feature>
<keyword evidence="4" id="KW-1185">Reference proteome</keyword>
<protein>
    <recommendedName>
        <fullName evidence="5">Cytochrome oxidase maturation protein, cbb3-type</fullName>
    </recommendedName>
</protein>
<evidence type="ECO:0008006" key="5">
    <source>
        <dbReference type="Google" id="ProtNLM"/>
    </source>
</evidence>
<dbReference type="EMBL" id="FQXB01000001">
    <property type="protein sequence ID" value="SHG88248.1"/>
    <property type="molecule type" value="Genomic_DNA"/>
</dbReference>
<sequence length="59" mass="6538">MEWIVFGFMGGLALIVAFIIGFALYRVNFGSDKDEANQGPNLQGTKNDAINTHDNMNNF</sequence>
<keyword evidence="2" id="KW-0472">Membrane</keyword>